<dbReference type="EMBL" id="CAJFDH010000004">
    <property type="protein sequence ID" value="CAD5220490.1"/>
    <property type="molecule type" value="Genomic_DNA"/>
</dbReference>
<reference evidence="3" key="1">
    <citation type="submission" date="2020-09" db="EMBL/GenBank/DDBJ databases">
        <authorList>
            <person name="Kikuchi T."/>
        </authorList>
    </citation>
    <scope>NUCLEOTIDE SEQUENCE</scope>
    <source>
        <strain evidence="3">SH1</strain>
    </source>
</reference>
<protein>
    <recommendedName>
        <fullName evidence="2">Apple domain-containing protein</fullName>
    </recommendedName>
</protein>
<feature type="chain" id="PRO_5036221193" description="Apple domain-containing protein" evidence="1">
    <location>
        <begin position="16"/>
        <end position="167"/>
    </location>
</feature>
<feature type="domain" description="Apple" evidence="2">
    <location>
        <begin position="107"/>
        <end position="167"/>
    </location>
</feature>
<evidence type="ECO:0000259" key="2">
    <source>
        <dbReference type="PROSITE" id="PS50948"/>
    </source>
</evidence>
<sequence length="167" mass="18662">MLLLVVLLILYTVYGKECSHKSYFIEHKSVVEGRNIATFPASSVDECAQKCSLTSNCDAANFLLNPEDHSICMLVNSSEASGDSLTPLAASVVYSLRQFCTETKDACVPRQWSFEKHHGYDTLDETYILGEISNVTLEQCLNSCLRSKQCEASLYDKKSKQCRLSKL</sequence>
<dbReference type="Gene3D" id="3.50.4.10">
    <property type="entry name" value="Hepatocyte Growth Factor"/>
    <property type="match status" value="2"/>
</dbReference>
<dbReference type="Proteomes" id="UP000783686">
    <property type="component" value="Unassembled WGS sequence"/>
</dbReference>
<dbReference type="PROSITE" id="PS50948">
    <property type="entry name" value="PAN"/>
    <property type="match status" value="2"/>
</dbReference>
<keyword evidence="1" id="KW-0732">Signal</keyword>
<name>A0A811KXC4_9BILA</name>
<dbReference type="SUPFAM" id="SSF57414">
    <property type="entry name" value="Hairpin loop containing domain-like"/>
    <property type="match status" value="2"/>
</dbReference>
<evidence type="ECO:0000313" key="4">
    <source>
        <dbReference type="Proteomes" id="UP000614601"/>
    </source>
</evidence>
<proteinExistence type="predicted"/>
<dbReference type="EMBL" id="CAJFCW020000004">
    <property type="protein sequence ID" value="CAG9113770.1"/>
    <property type="molecule type" value="Genomic_DNA"/>
</dbReference>
<dbReference type="Pfam" id="PF00024">
    <property type="entry name" value="PAN_1"/>
    <property type="match status" value="2"/>
</dbReference>
<dbReference type="Proteomes" id="UP000614601">
    <property type="component" value="Unassembled WGS sequence"/>
</dbReference>
<evidence type="ECO:0000313" key="3">
    <source>
        <dbReference type="EMBL" id="CAD5220490.1"/>
    </source>
</evidence>
<feature type="domain" description="Apple" evidence="2">
    <location>
        <begin position="18"/>
        <end position="100"/>
    </location>
</feature>
<dbReference type="AlphaFoldDB" id="A0A811KXC4"/>
<evidence type="ECO:0000256" key="1">
    <source>
        <dbReference type="SAM" id="SignalP"/>
    </source>
</evidence>
<accession>A0A811KXC4</accession>
<keyword evidence="4" id="KW-1185">Reference proteome</keyword>
<gene>
    <name evidence="3" type="ORF">BOKJ2_LOCUS8970</name>
</gene>
<feature type="signal peptide" evidence="1">
    <location>
        <begin position="1"/>
        <end position="15"/>
    </location>
</feature>
<dbReference type="InterPro" id="IPR003609">
    <property type="entry name" value="Pan_app"/>
</dbReference>
<comment type="caution">
    <text evidence="3">The sequence shown here is derived from an EMBL/GenBank/DDBJ whole genome shotgun (WGS) entry which is preliminary data.</text>
</comment>
<organism evidence="3 4">
    <name type="scientific">Bursaphelenchus okinawaensis</name>
    <dbReference type="NCBI Taxonomy" id="465554"/>
    <lineage>
        <taxon>Eukaryota</taxon>
        <taxon>Metazoa</taxon>
        <taxon>Ecdysozoa</taxon>
        <taxon>Nematoda</taxon>
        <taxon>Chromadorea</taxon>
        <taxon>Rhabditida</taxon>
        <taxon>Tylenchina</taxon>
        <taxon>Tylenchomorpha</taxon>
        <taxon>Aphelenchoidea</taxon>
        <taxon>Aphelenchoididae</taxon>
        <taxon>Bursaphelenchus</taxon>
    </lineage>
</organism>